<dbReference type="RefSeq" id="WP_160559011.1">
    <property type="nucleotide sequence ID" value="NZ_QZDT01000004.1"/>
</dbReference>
<dbReference type="AlphaFoldDB" id="A0A9X5BDR4"/>
<gene>
    <name evidence="9" type="ORF">D5281_04695</name>
</gene>
<protein>
    <recommendedName>
        <fullName evidence="7">1-acyl-sn-glycerol-3-phosphate acyltransferase</fullName>
        <ecNumber evidence="7">2.3.1.51</ecNumber>
    </recommendedName>
</protein>
<proteinExistence type="inferred from homology"/>
<keyword evidence="5 7" id="KW-0443">Lipid metabolism</keyword>
<dbReference type="InterPro" id="IPR002123">
    <property type="entry name" value="Plipid/glycerol_acylTrfase"/>
</dbReference>
<dbReference type="EC" id="2.3.1.51" evidence="7"/>
<keyword evidence="4 7" id="KW-0808">Transferase</keyword>
<dbReference type="GO" id="GO:0003841">
    <property type="term" value="F:1-acylglycerol-3-phosphate O-acyltransferase activity"/>
    <property type="evidence" value="ECO:0007669"/>
    <property type="project" value="UniProtKB-UniRule"/>
</dbReference>
<dbReference type="PANTHER" id="PTHR10434">
    <property type="entry name" value="1-ACYL-SN-GLYCEROL-3-PHOSPHATE ACYLTRANSFERASE"/>
    <property type="match status" value="1"/>
</dbReference>
<dbReference type="GO" id="GO:0016020">
    <property type="term" value="C:membrane"/>
    <property type="evidence" value="ECO:0007669"/>
    <property type="project" value="InterPro"/>
</dbReference>
<keyword evidence="6 7" id="KW-0012">Acyltransferase</keyword>
<dbReference type="GO" id="GO:0006654">
    <property type="term" value="P:phosphatidic acid biosynthetic process"/>
    <property type="evidence" value="ECO:0007669"/>
    <property type="project" value="TreeGrafter"/>
</dbReference>
<comment type="domain">
    <text evidence="7">The HXXXXD motif is essential for acyltransferase activity and may constitute the binding site for the phosphate moiety of the glycerol-3-phosphate.</text>
</comment>
<keyword evidence="7" id="KW-0594">Phospholipid biosynthesis</keyword>
<evidence type="ECO:0000256" key="6">
    <source>
        <dbReference type="ARBA" id="ARBA00023315"/>
    </source>
</evidence>
<name>A0A9X5BDR4_9FIRM</name>
<dbReference type="CDD" id="cd07989">
    <property type="entry name" value="LPLAT_AGPAT-like"/>
    <property type="match status" value="1"/>
</dbReference>
<dbReference type="Proteomes" id="UP001154420">
    <property type="component" value="Unassembled WGS sequence"/>
</dbReference>
<dbReference type="NCBIfam" id="TIGR00530">
    <property type="entry name" value="AGP_acyltrn"/>
    <property type="match status" value="1"/>
</dbReference>
<evidence type="ECO:0000259" key="8">
    <source>
        <dbReference type="SMART" id="SM00563"/>
    </source>
</evidence>
<organism evidence="9 10">
    <name type="scientific">Parablautia muri</name>
    <dbReference type="NCBI Taxonomy" id="2320879"/>
    <lineage>
        <taxon>Bacteria</taxon>
        <taxon>Bacillati</taxon>
        <taxon>Bacillota</taxon>
        <taxon>Clostridia</taxon>
        <taxon>Lachnospirales</taxon>
        <taxon>Lachnospiraceae</taxon>
        <taxon>Parablautia</taxon>
    </lineage>
</organism>
<evidence type="ECO:0000256" key="3">
    <source>
        <dbReference type="ARBA" id="ARBA00022516"/>
    </source>
</evidence>
<comment type="similarity">
    <text evidence="2 7">Belongs to the 1-acyl-sn-glycerol-3-phosphate acyltransferase family.</text>
</comment>
<comment type="pathway">
    <text evidence="1">Lipid metabolism.</text>
</comment>
<sequence>MIRLILVAVFVILFLVFSIPLLIAEWIIGRYNMDLKNKSSLAIVKWAFRVCLFFAGTHIIVRGEENVPKDEPVLYIGNHRSYFDILITYVRVPRPTGYIAKREMLKWPLLVNWMRNLHCLFLDRNDLKQGLKIILTAIDKVKSGISICIFPEGTRNKVNHTFMEFHEGSFKIAAKAGCPIVPITIYNSGDIFEDHLPKIKKTNVILEYGKPIYIKDLPRADQKKIGAYTQNIIEDTYFKIKDEICCKTDALSQ</sequence>
<dbReference type="SUPFAM" id="SSF69593">
    <property type="entry name" value="Glycerol-3-phosphate (1)-acyltransferase"/>
    <property type="match status" value="1"/>
</dbReference>
<feature type="domain" description="Phospholipid/glycerol acyltransferase" evidence="8">
    <location>
        <begin position="73"/>
        <end position="188"/>
    </location>
</feature>
<keyword evidence="7" id="KW-1208">Phospholipid metabolism</keyword>
<dbReference type="OrthoDB" id="9803035at2"/>
<evidence type="ECO:0000313" key="10">
    <source>
        <dbReference type="Proteomes" id="UP001154420"/>
    </source>
</evidence>
<evidence type="ECO:0000256" key="2">
    <source>
        <dbReference type="ARBA" id="ARBA00008655"/>
    </source>
</evidence>
<reference evidence="9" key="1">
    <citation type="submission" date="2018-09" db="EMBL/GenBank/DDBJ databases">
        <title>Murine metabolic-syndrome-specific gut microbial biobank.</title>
        <authorList>
            <person name="Liu C."/>
        </authorList>
    </citation>
    <scope>NUCLEOTIDE SEQUENCE</scope>
    <source>
        <strain evidence="9">D42-62</strain>
    </source>
</reference>
<evidence type="ECO:0000256" key="5">
    <source>
        <dbReference type="ARBA" id="ARBA00023098"/>
    </source>
</evidence>
<keyword evidence="3 7" id="KW-0444">Lipid biosynthesis</keyword>
<dbReference type="PANTHER" id="PTHR10434:SF64">
    <property type="entry name" value="1-ACYL-SN-GLYCEROL-3-PHOSPHATE ACYLTRANSFERASE-RELATED"/>
    <property type="match status" value="1"/>
</dbReference>
<comment type="catalytic activity">
    <reaction evidence="7">
        <text>a 1-acyl-sn-glycero-3-phosphate + an acyl-CoA = a 1,2-diacyl-sn-glycero-3-phosphate + CoA</text>
        <dbReference type="Rhea" id="RHEA:19709"/>
        <dbReference type="ChEBI" id="CHEBI:57287"/>
        <dbReference type="ChEBI" id="CHEBI:57970"/>
        <dbReference type="ChEBI" id="CHEBI:58342"/>
        <dbReference type="ChEBI" id="CHEBI:58608"/>
        <dbReference type="EC" id="2.3.1.51"/>
    </reaction>
</comment>
<comment type="caution">
    <text evidence="9">The sequence shown here is derived from an EMBL/GenBank/DDBJ whole genome shotgun (WGS) entry which is preliminary data.</text>
</comment>
<dbReference type="SMART" id="SM00563">
    <property type="entry name" value="PlsC"/>
    <property type="match status" value="1"/>
</dbReference>
<evidence type="ECO:0000256" key="4">
    <source>
        <dbReference type="ARBA" id="ARBA00022679"/>
    </source>
</evidence>
<keyword evidence="10" id="KW-1185">Reference proteome</keyword>
<evidence type="ECO:0000256" key="1">
    <source>
        <dbReference type="ARBA" id="ARBA00005189"/>
    </source>
</evidence>
<evidence type="ECO:0000313" key="9">
    <source>
        <dbReference type="EMBL" id="NBJ91908.1"/>
    </source>
</evidence>
<accession>A0A9X5BDR4</accession>
<evidence type="ECO:0000256" key="7">
    <source>
        <dbReference type="RuleBase" id="RU361267"/>
    </source>
</evidence>
<dbReference type="Pfam" id="PF01553">
    <property type="entry name" value="Acyltransferase"/>
    <property type="match status" value="1"/>
</dbReference>
<dbReference type="EMBL" id="QZDT01000004">
    <property type="protein sequence ID" value="NBJ91908.1"/>
    <property type="molecule type" value="Genomic_DNA"/>
</dbReference>
<dbReference type="InterPro" id="IPR004552">
    <property type="entry name" value="AGP_acyltrans"/>
</dbReference>